<protein>
    <submittedName>
        <fullName evidence="1">Uncharacterized protein</fullName>
    </submittedName>
</protein>
<gene>
    <name evidence="1" type="ORF">Pla163_31070</name>
</gene>
<dbReference type="RefSeq" id="WP_145190307.1">
    <property type="nucleotide sequence ID" value="NZ_CP036290.1"/>
</dbReference>
<sequence length="295" mass="32915">MNRILVGVLFLVVGITAYVAMRGCSGVAELSVVGTDEAGATTALAQPAVQDRIALGDALPAAPDESEDSRITISALDACREFWDGFTDEQIRRALENAGHDPDRMLRLWPEEVALRSLRDDYLPHLESNDRDLYFFIDRAVRWAGFDLPGGIESRYGAEFDEVFVRRRYGQKPGVEKALKKLVPAVWAVLEASMSPQNAELERLAREEFAGMIAVTKKIVHSQDFAYSPLALPPGSLEGEWIGGMVADLGGWAFNLQYTSDDWPQAEQVKDDIKERRKERDEAFVKLLLELTAER</sequence>
<dbReference type="EMBL" id="CP036290">
    <property type="protein sequence ID" value="QDU85960.1"/>
    <property type="molecule type" value="Genomic_DNA"/>
</dbReference>
<proteinExistence type="predicted"/>
<dbReference type="Proteomes" id="UP000319342">
    <property type="component" value="Chromosome"/>
</dbReference>
<name>A0A518D3A2_9BACT</name>
<evidence type="ECO:0000313" key="1">
    <source>
        <dbReference type="EMBL" id="QDU85960.1"/>
    </source>
</evidence>
<dbReference type="OrthoDB" id="9771118at2"/>
<accession>A0A518D3A2</accession>
<dbReference type="AlphaFoldDB" id="A0A518D3A2"/>
<reference evidence="1 2" key="1">
    <citation type="submission" date="2019-02" db="EMBL/GenBank/DDBJ databases">
        <title>Deep-cultivation of Planctomycetes and their phenomic and genomic characterization uncovers novel biology.</title>
        <authorList>
            <person name="Wiegand S."/>
            <person name="Jogler M."/>
            <person name="Boedeker C."/>
            <person name="Pinto D."/>
            <person name="Vollmers J."/>
            <person name="Rivas-Marin E."/>
            <person name="Kohn T."/>
            <person name="Peeters S.H."/>
            <person name="Heuer A."/>
            <person name="Rast P."/>
            <person name="Oberbeckmann S."/>
            <person name="Bunk B."/>
            <person name="Jeske O."/>
            <person name="Meyerdierks A."/>
            <person name="Storesund J.E."/>
            <person name="Kallscheuer N."/>
            <person name="Luecker S."/>
            <person name="Lage O.M."/>
            <person name="Pohl T."/>
            <person name="Merkel B.J."/>
            <person name="Hornburger P."/>
            <person name="Mueller R.-W."/>
            <person name="Bruemmer F."/>
            <person name="Labrenz M."/>
            <person name="Spormann A.M."/>
            <person name="Op den Camp H."/>
            <person name="Overmann J."/>
            <person name="Amann R."/>
            <person name="Jetten M.S.M."/>
            <person name="Mascher T."/>
            <person name="Medema M.H."/>
            <person name="Devos D.P."/>
            <person name="Kaster A.-K."/>
            <person name="Ovreas L."/>
            <person name="Rohde M."/>
            <person name="Galperin M.Y."/>
            <person name="Jogler C."/>
        </authorList>
    </citation>
    <scope>NUCLEOTIDE SEQUENCE [LARGE SCALE GENOMIC DNA]</scope>
    <source>
        <strain evidence="1 2">Pla163</strain>
    </source>
</reference>
<evidence type="ECO:0000313" key="2">
    <source>
        <dbReference type="Proteomes" id="UP000319342"/>
    </source>
</evidence>
<keyword evidence="2" id="KW-1185">Reference proteome</keyword>
<organism evidence="1 2">
    <name type="scientific">Rohdeia mirabilis</name>
    <dbReference type="NCBI Taxonomy" id="2528008"/>
    <lineage>
        <taxon>Bacteria</taxon>
        <taxon>Pseudomonadati</taxon>
        <taxon>Planctomycetota</taxon>
        <taxon>Planctomycetia</taxon>
        <taxon>Planctomycetia incertae sedis</taxon>
        <taxon>Rohdeia</taxon>
    </lineage>
</organism>